<dbReference type="Proteomes" id="UP000036313">
    <property type="component" value="Unassembled WGS sequence"/>
</dbReference>
<evidence type="ECO:0000313" key="3">
    <source>
        <dbReference type="Proteomes" id="UP000036313"/>
    </source>
</evidence>
<feature type="domain" description="Uracil-DNA glycosylase-like" evidence="1">
    <location>
        <begin position="10"/>
        <end position="162"/>
    </location>
</feature>
<dbReference type="SMART" id="SM00987">
    <property type="entry name" value="UreE_C"/>
    <property type="match status" value="1"/>
</dbReference>
<reference evidence="2 3" key="1">
    <citation type="journal article" date="2015" name="Genome Biol. Evol.">
        <title>Characterization of Three Mycobacterium spp. with Potential Use in Bioremediation by Genome Sequencing and Comparative Genomics.</title>
        <authorList>
            <person name="Das S."/>
            <person name="Pettersson B.M."/>
            <person name="Behra P.R."/>
            <person name="Ramesh M."/>
            <person name="Dasgupta S."/>
            <person name="Bhattacharya A."/>
            <person name="Kirsebom L.A."/>
        </authorList>
    </citation>
    <scope>NUCLEOTIDE SEQUENCE [LARGE SCALE GENOMIC DNA]</scope>
    <source>
        <strain evidence="2 3">DSM 44075</strain>
    </source>
</reference>
<dbReference type="InterPro" id="IPR036895">
    <property type="entry name" value="Uracil-DNA_glycosylase-like_sf"/>
</dbReference>
<dbReference type="InterPro" id="IPR026353">
    <property type="entry name" value="Hypoxan-DNA_Glyclase"/>
</dbReference>
<dbReference type="EMBL" id="JYNU01000003">
    <property type="protein sequence ID" value="KMO81279.1"/>
    <property type="molecule type" value="Genomic_DNA"/>
</dbReference>
<dbReference type="CDD" id="cd10032">
    <property type="entry name" value="UDG-F6_HDG"/>
    <property type="match status" value="1"/>
</dbReference>
<sequence>MASPTVHSFPPLVADRPQVLILGNMPGVMSLEQHRYYAHPRNAFWRITAELFGFDAHAPYEERVCRLTDAGVAVWDVLASCRRVGSLDAAVEPASMVANDFDAFFAAHPSIERVYFNGAAAAKNYRRLVRTTHSPDTVPLPSTSPAHTAPFATKLTAWRRIIEPVAQPLP</sequence>
<proteinExistence type="predicted"/>
<dbReference type="SUPFAM" id="SSF52141">
    <property type="entry name" value="Uracil-DNA glycosylase-like"/>
    <property type="match status" value="1"/>
</dbReference>
<dbReference type="Pfam" id="PF03167">
    <property type="entry name" value="UDG"/>
    <property type="match status" value="1"/>
</dbReference>
<dbReference type="PATRIC" id="fig|1807.14.peg.515"/>
<dbReference type="NCBIfam" id="TIGR04274">
    <property type="entry name" value="hypoxanDNAglyco"/>
    <property type="match status" value="1"/>
</dbReference>
<dbReference type="RefSeq" id="WP_048422067.1">
    <property type="nucleotide sequence ID" value="NZ_JYNU01000003.1"/>
</dbReference>
<dbReference type="InterPro" id="IPR005122">
    <property type="entry name" value="Uracil-DNA_glycosylase-like"/>
</dbReference>
<dbReference type="Gene3D" id="3.40.470.10">
    <property type="entry name" value="Uracil-DNA glycosylase-like domain"/>
    <property type="match status" value="1"/>
</dbReference>
<gene>
    <name evidence="2" type="ORF">MOBUDSM44075_00506</name>
</gene>
<accession>A0A0J6WFF6</accession>
<comment type="caution">
    <text evidence="2">The sequence shown here is derived from an EMBL/GenBank/DDBJ whole genome shotgun (WGS) entry which is preliminary data.</text>
</comment>
<dbReference type="SMART" id="SM00986">
    <property type="entry name" value="UDG"/>
    <property type="match status" value="1"/>
</dbReference>
<evidence type="ECO:0000313" key="2">
    <source>
        <dbReference type="EMBL" id="KMO81279.1"/>
    </source>
</evidence>
<dbReference type="AlphaFoldDB" id="A0A0J6WFF6"/>
<evidence type="ECO:0000259" key="1">
    <source>
        <dbReference type="SMART" id="SM00986"/>
    </source>
</evidence>
<name>A0A0J6WFF6_9MYCO</name>
<organism evidence="2 3">
    <name type="scientific">Mycolicibacterium obuense</name>
    <dbReference type="NCBI Taxonomy" id="1807"/>
    <lineage>
        <taxon>Bacteria</taxon>
        <taxon>Bacillati</taxon>
        <taxon>Actinomycetota</taxon>
        <taxon>Actinomycetes</taxon>
        <taxon>Mycobacteriales</taxon>
        <taxon>Mycobacteriaceae</taxon>
        <taxon>Mycolicibacterium</taxon>
    </lineage>
</organism>
<protein>
    <submittedName>
        <fullName evidence="2">Uracil DNA glycosylase superfamily protein</fullName>
    </submittedName>
</protein>